<organism evidence="1 2">
    <name type="scientific">Coniosporium tulheliwenetii</name>
    <dbReference type="NCBI Taxonomy" id="3383036"/>
    <lineage>
        <taxon>Eukaryota</taxon>
        <taxon>Fungi</taxon>
        <taxon>Dikarya</taxon>
        <taxon>Ascomycota</taxon>
        <taxon>Pezizomycotina</taxon>
        <taxon>Dothideomycetes</taxon>
        <taxon>Dothideomycetes incertae sedis</taxon>
        <taxon>Coniosporium</taxon>
    </lineage>
</organism>
<dbReference type="Proteomes" id="UP001172680">
    <property type="component" value="Unassembled WGS sequence"/>
</dbReference>
<keyword evidence="2" id="KW-1185">Reference proteome</keyword>
<gene>
    <name evidence="1" type="ORF">H2199_008682</name>
</gene>
<sequence length="309" mass="35027">MAECARRVLSQARASLTQPARSSCRRLEQFLRYLKLLTSPHTSRQDVQPQNACRTHLHTLPTPSTSSNGTKRKRETGPPPAQQAPVFNGGQEVNIHTHVHYAIAYLQNKDRALSFDDILNYLSPGRRSTERKALRHILTLNPRVEFDPKGNNGAGSFRYRPIHPVRNAEELKRYLQSRKDANGIPVKELKEGWPGAVEAIDALEAAGELLVTRNRKDNTPKQVWQNDPTLKMSIDEDLKAKWHAIMLPATTEELRVKLEQVGMKPTTAPPAPKEAPKPKEKKKRKQRSGARITNTHMQGVLIDYSNRRR</sequence>
<proteinExistence type="predicted"/>
<evidence type="ECO:0000313" key="1">
    <source>
        <dbReference type="EMBL" id="KAJ9635196.1"/>
    </source>
</evidence>
<name>A0ACC2YJ16_9PEZI</name>
<reference evidence="1" key="1">
    <citation type="submission" date="2022-10" db="EMBL/GenBank/DDBJ databases">
        <title>Culturing micro-colonial fungi from biological soil crusts in the Mojave desert and describing Neophaeococcomyces mojavensis, and introducing the new genera and species Taxawa tesnikishii.</title>
        <authorList>
            <person name="Kurbessoian T."/>
            <person name="Stajich J.E."/>
        </authorList>
    </citation>
    <scope>NUCLEOTIDE SEQUENCE</scope>
    <source>
        <strain evidence="1">JES_115</strain>
    </source>
</reference>
<dbReference type="EMBL" id="JAPDRP010000028">
    <property type="protein sequence ID" value="KAJ9635196.1"/>
    <property type="molecule type" value="Genomic_DNA"/>
</dbReference>
<accession>A0ACC2YJ16</accession>
<evidence type="ECO:0000313" key="2">
    <source>
        <dbReference type="Proteomes" id="UP001172680"/>
    </source>
</evidence>
<comment type="caution">
    <text evidence="1">The sequence shown here is derived from an EMBL/GenBank/DDBJ whole genome shotgun (WGS) entry which is preliminary data.</text>
</comment>
<protein>
    <submittedName>
        <fullName evidence="1">Uncharacterized protein</fullName>
    </submittedName>
</protein>